<dbReference type="EMBL" id="CAADFT010000018">
    <property type="protein sequence ID" value="VFK42338.1"/>
    <property type="molecule type" value="Genomic_DNA"/>
</dbReference>
<reference evidence="1" key="1">
    <citation type="submission" date="2019-02" db="EMBL/GenBank/DDBJ databases">
        <authorList>
            <person name="Gruber-Vodicka R. H."/>
            <person name="Seah K. B. B."/>
        </authorList>
    </citation>
    <scope>NUCLEOTIDE SEQUENCE</scope>
    <source>
        <strain evidence="1">BECK_BZ125</strain>
    </source>
</reference>
<proteinExistence type="predicted"/>
<protein>
    <submittedName>
        <fullName evidence="1">Uncharacterized protein</fullName>
    </submittedName>
</protein>
<organism evidence="1">
    <name type="scientific">Candidatus Kentrum sp. TC</name>
    <dbReference type="NCBI Taxonomy" id="2126339"/>
    <lineage>
        <taxon>Bacteria</taxon>
        <taxon>Pseudomonadati</taxon>
        <taxon>Pseudomonadota</taxon>
        <taxon>Gammaproteobacteria</taxon>
        <taxon>Candidatus Kentrum</taxon>
    </lineage>
</organism>
<sequence>MPVPTRLLAGGNPSICFGYAARAQRDSVSHAGRMGTSEIEEPNVLGAGKSFDVGLDLLDCLHGINLSSYGDFHVVCHPVGLGARCARPQAPGVPKEIIELILLIFERIPFFDPEPL</sequence>
<gene>
    <name evidence="1" type="ORF">BECKTC1821E_GA0114239_101830</name>
</gene>
<name>A0A450YLG1_9GAMM</name>
<dbReference type="AlphaFoldDB" id="A0A450YLG1"/>
<accession>A0A450YLG1</accession>
<evidence type="ECO:0000313" key="1">
    <source>
        <dbReference type="EMBL" id="VFK42338.1"/>
    </source>
</evidence>